<feature type="domain" description="Thiamin/hydroxymethyl pyrimidine-binding YkoF putative" evidence="1">
    <location>
        <begin position="130"/>
        <end position="212"/>
    </location>
</feature>
<gene>
    <name evidence="2" type="ORF">PA27867_3231</name>
</gene>
<sequence length="214" mass="22145">MTHPTPTLPDPAPMAFTPLEFGVGARITLAVMSDRYADIILDAIRSTDTAGLTVDTGVVSTFVGGAEADILRYLTDLIGAAAQSGHHVTATVHFSRGCPGEVVCALPGGAGPLRSEIPAATPVGIIAAGEWALYPLDDGGRPGVQPDHMRDIYAAIDFAKANGSFVASEHFVTRLQGDLATVLQTAAAGWILVGQSVQHVTSHLTLSINSPSAH</sequence>
<dbReference type="AlphaFoldDB" id="A0A1B1BNQ9"/>
<dbReference type="Gene3D" id="3.30.70.930">
    <property type="match status" value="2"/>
</dbReference>
<dbReference type="STRING" id="670052.PA27867_3231"/>
<name>A0A1B1BNQ9_9MICO</name>
<dbReference type="Proteomes" id="UP000092582">
    <property type="component" value="Chromosome 1"/>
</dbReference>
<dbReference type="KEGG" id="cart:PA27867_3231"/>
<evidence type="ECO:0000313" key="3">
    <source>
        <dbReference type="Proteomes" id="UP000092582"/>
    </source>
</evidence>
<accession>A0A1B1BNQ9</accession>
<dbReference type="Pfam" id="PF07615">
    <property type="entry name" value="Ykof"/>
    <property type="match status" value="2"/>
</dbReference>
<dbReference type="InterPro" id="IPR029756">
    <property type="entry name" value="MTH1187/YkoF-like"/>
</dbReference>
<dbReference type="InterPro" id="IPR011522">
    <property type="entry name" value="Thiamin/HMP-bd_put_YkoF"/>
</dbReference>
<dbReference type="SUPFAM" id="SSF89957">
    <property type="entry name" value="MTH1187/YkoF-like"/>
    <property type="match status" value="1"/>
</dbReference>
<proteinExistence type="predicted"/>
<dbReference type="RefSeq" id="WP_066598110.1">
    <property type="nucleotide sequence ID" value="NZ_CP016282.1"/>
</dbReference>
<dbReference type="OrthoDB" id="3194721at2"/>
<organism evidence="2 3">
    <name type="scientific">Cryobacterium arcticum</name>
    <dbReference type="NCBI Taxonomy" id="670052"/>
    <lineage>
        <taxon>Bacteria</taxon>
        <taxon>Bacillati</taxon>
        <taxon>Actinomycetota</taxon>
        <taxon>Actinomycetes</taxon>
        <taxon>Micrococcales</taxon>
        <taxon>Microbacteriaceae</taxon>
        <taxon>Cryobacterium</taxon>
    </lineage>
</organism>
<feature type="domain" description="Thiamin/hydroxymethyl pyrimidine-binding YkoF putative" evidence="1">
    <location>
        <begin position="23"/>
        <end position="101"/>
    </location>
</feature>
<evidence type="ECO:0000313" key="2">
    <source>
        <dbReference type="EMBL" id="ANP74161.1"/>
    </source>
</evidence>
<reference evidence="2 3" key="1">
    <citation type="submission" date="2016-06" db="EMBL/GenBank/DDBJ databases">
        <title>Genome sequencing of Cryobacterium arcticum PAMC 27867.</title>
        <authorList>
            <person name="Lee J."/>
            <person name="Kim O.-S."/>
        </authorList>
    </citation>
    <scope>NUCLEOTIDE SEQUENCE [LARGE SCALE GENOMIC DNA]</scope>
    <source>
        <strain evidence="2 3">PAMC 27867</strain>
    </source>
</reference>
<evidence type="ECO:0000259" key="1">
    <source>
        <dbReference type="Pfam" id="PF07615"/>
    </source>
</evidence>
<dbReference type="EMBL" id="CP016282">
    <property type="protein sequence ID" value="ANP74161.1"/>
    <property type="molecule type" value="Genomic_DNA"/>
</dbReference>
<keyword evidence="3" id="KW-1185">Reference proteome</keyword>
<protein>
    <recommendedName>
        <fullName evidence="1">Thiamin/hydroxymethyl pyrimidine-binding YkoF putative domain-containing protein</fullName>
    </recommendedName>
</protein>
<dbReference type="PATRIC" id="fig|670052.7.peg.3323"/>